<dbReference type="PANTHER" id="PTHR35094">
    <property type="entry name" value="LEUCINE-RICH REPEAT EXTENSIN-LIKE PROTEIN 2"/>
    <property type="match status" value="1"/>
</dbReference>
<evidence type="ECO:0000256" key="2">
    <source>
        <dbReference type="SAM" id="Phobius"/>
    </source>
</evidence>
<evidence type="ECO:0000256" key="1">
    <source>
        <dbReference type="SAM" id="MobiDB-lite"/>
    </source>
</evidence>
<feature type="compositionally biased region" description="Pro residues" evidence="1">
    <location>
        <begin position="62"/>
        <end position="93"/>
    </location>
</feature>
<reference evidence="3 4" key="1">
    <citation type="journal article" date="2018" name="Proc. Natl. Acad. Sci. U.S.A.">
        <title>Draft genome sequence of Camellia sinensis var. sinensis provides insights into the evolution of the tea genome and tea quality.</title>
        <authorList>
            <person name="Wei C."/>
            <person name="Yang H."/>
            <person name="Wang S."/>
            <person name="Zhao J."/>
            <person name="Liu C."/>
            <person name="Gao L."/>
            <person name="Xia E."/>
            <person name="Lu Y."/>
            <person name="Tai Y."/>
            <person name="She G."/>
            <person name="Sun J."/>
            <person name="Cao H."/>
            <person name="Tong W."/>
            <person name="Gao Q."/>
            <person name="Li Y."/>
            <person name="Deng W."/>
            <person name="Jiang X."/>
            <person name="Wang W."/>
            <person name="Chen Q."/>
            <person name="Zhang S."/>
            <person name="Li H."/>
            <person name="Wu J."/>
            <person name="Wang P."/>
            <person name="Li P."/>
            <person name="Shi C."/>
            <person name="Zheng F."/>
            <person name="Jian J."/>
            <person name="Huang B."/>
            <person name="Shan D."/>
            <person name="Shi M."/>
            <person name="Fang C."/>
            <person name="Yue Y."/>
            <person name="Li F."/>
            <person name="Li D."/>
            <person name="Wei S."/>
            <person name="Han B."/>
            <person name="Jiang C."/>
            <person name="Yin Y."/>
            <person name="Xia T."/>
            <person name="Zhang Z."/>
            <person name="Bennetzen J.L."/>
            <person name="Zhao S."/>
            <person name="Wan X."/>
        </authorList>
    </citation>
    <scope>NUCLEOTIDE SEQUENCE [LARGE SCALE GENOMIC DNA]</scope>
    <source>
        <strain evidence="4">cv. Shuchazao</strain>
        <tissue evidence="3">Leaf</tissue>
    </source>
</reference>
<dbReference type="STRING" id="542762.A0A4S4EZV7"/>
<feature type="transmembrane region" description="Helical" evidence="2">
    <location>
        <begin position="12"/>
        <end position="31"/>
    </location>
</feature>
<dbReference type="Proteomes" id="UP000306102">
    <property type="component" value="Unassembled WGS sequence"/>
</dbReference>
<dbReference type="AlphaFoldDB" id="A0A4S4EZV7"/>
<evidence type="ECO:0000313" key="4">
    <source>
        <dbReference type="Proteomes" id="UP000306102"/>
    </source>
</evidence>
<accession>A0A4S4EZV7</accession>
<gene>
    <name evidence="3" type="ORF">TEA_020818</name>
</gene>
<protein>
    <submittedName>
        <fullName evidence="3">Uncharacterized protein</fullName>
    </submittedName>
</protein>
<evidence type="ECO:0000313" key="3">
    <source>
        <dbReference type="EMBL" id="THG22046.1"/>
    </source>
</evidence>
<sequence length="142" mass="15258">MSITTHKFNPMNLLMMFFMITTITTPINCLITRKLDDTTVPTSPDSGIKCGSCPACNNPCNQSPPPPPPSPPPPPPTPKKPPSTKNCPPPPPSSFIYITGPPGNLYPIDTYYAGAGRSFAVDLALLIGCGIVGLVSFWWTLW</sequence>
<dbReference type="PANTHER" id="PTHR35094:SF1">
    <property type="entry name" value="PROTEIN, PUTATIVE-RELATED"/>
    <property type="match status" value="1"/>
</dbReference>
<dbReference type="EMBL" id="SDRB02001018">
    <property type="protein sequence ID" value="THG22046.1"/>
    <property type="molecule type" value="Genomic_DNA"/>
</dbReference>
<keyword evidence="2" id="KW-0812">Transmembrane</keyword>
<feature type="transmembrane region" description="Helical" evidence="2">
    <location>
        <begin position="119"/>
        <end position="139"/>
    </location>
</feature>
<feature type="region of interest" description="Disordered" evidence="1">
    <location>
        <begin position="60"/>
        <end position="94"/>
    </location>
</feature>
<organism evidence="3 4">
    <name type="scientific">Camellia sinensis var. sinensis</name>
    <name type="common">China tea</name>
    <dbReference type="NCBI Taxonomy" id="542762"/>
    <lineage>
        <taxon>Eukaryota</taxon>
        <taxon>Viridiplantae</taxon>
        <taxon>Streptophyta</taxon>
        <taxon>Embryophyta</taxon>
        <taxon>Tracheophyta</taxon>
        <taxon>Spermatophyta</taxon>
        <taxon>Magnoliopsida</taxon>
        <taxon>eudicotyledons</taxon>
        <taxon>Gunneridae</taxon>
        <taxon>Pentapetalae</taxon>
        <taxon>asterids</taxon>
        <taxon>Ericales</taxon>
        <taxon>Theaceae</taxon>
        <taxon>Camellia</taxon>
    </lineage>
</organism>
<keyword evidence="2" id="KW-0472">Membrane</keyword>
<keyword evidence="2" id="KW-1133">Transmembrane helix</keyword>
<comment type="caution">
    <text evidence="3">The sequence shown here is derived from an EMBL/GenBank/DDBJ whole genome shotgun (WGS) entry which is preliminary data.</text>
</comment>
<keyword evidence="4" id="KW-1185">Reference proteome</keyword>
<name>A0A4S4EZV7_CAMSN</name>
<proteinExistence type="predicted"/>